<accession>A0A382CNU6</accession>
<organism evidence="1">
    <name type="scientific">marine metagenome</name>
    <dbReference type="NCBI Taxonomy" id="408172"/>
    <lineage>
        <taxon>unclassified sequences</taxon>
        <taxon>metagenomes</taxon>
        <taxon>ecological metagenomes</taxon>
    </lineage>
</organism>
<gene>
    <name evidence="1" type="ORF">METZ01_LOCUS180654</name>
</gene>
<reference evidence="1" key="1">
    <citation type="submission" date="2018-05" db="EMBL/GenBank/DDBJ databases">
        <authorList>
            <person name="Lanie J.A."/>
            <person name="Ng W.-L."/>
            <person name="Kazmierczak K.M."/>
            <person name="Andrzejewski T.M."/>
            <person name="Davidsen T.M."/>
            <person name="Wayne K.J."/>
            <person name="Tettelin H."/>
            <person name="Glass J.I."/>
            <person name="Rusch D."/>
            <person name="Podicherti R."/>
            <person name="Tsui H.-C.T."/>
            <person name="Winkler M.E."/>
        </authorList>
    </citation>
    <scope>NUCLEOTIDE SEQUENCE</scope>
</reference>
<evidence type="ECO:0008006" key="2">
    <source>
        <dbReference type="Google" id="ProtNLM"/>
    </source>
</evidence>
<dbReference type="AlphaFoldDB" id="A0A382CNU6"/>
<dbReference type="Gene3D" id="1.25.40.10">
    <property type="entry name" value="Tetratricopeptide repeat domain"/>
    <property type="match status" value="1"/>
</dbReference>
<name>A0A382CNU6_9ZZZZ</name>
<evidence type="ECO:0000313" key="1">
    <source>
        <dbReference type="EMBL" id="SVB27800.1"/>
    </source>
</evidence>
<proteinExistence type="predicted"/>
<dbReference type="Pfam" id="PF13174">
    <property type="entry name" value="TPR_6"/>
    <property type="match status" value="2"/>
</dbReference>
<feature type="non-terminal residue" evidence="1">
    <location>
        <position position="1"/>
    </location>
</feature>
<dbReference type="InterPro" id="IPR011990">
    <property type="entry name" value="TPR-like_helical_dom_sf"/>
</dbReference>
<dbReference type="SUPFAM" id="SSF48452">
    <property type="entry name" value="TPR-like"/>
    <property type="match status" value="1"/>
</dbReference>
<sequence length="293" mass="33008">VKPGAPINRVNPLIKGLTILTIIGLLPAQETTPLSEIFFLDLGIVIEPSKGSETYSRLVQQPSQEVSFKIKKVESGSVYMASSKELLSTLSRINTRIERLESSFQTEMTALKQENVKLRYTLAEIQQSPKNINRPKAIVLEVPTRETEPLNEIVENLPLTKSTAKPVAVFNHSTYMTGVFAYQREDYHVALNKFSELHLDEAPKKTAENILYWMADAYQRTGQYDKSLSLLNTITTTGILRIDDALVQKGLLHRKMGDENLAMIAFSDVVSQHPDSEYLRLAQLELKKSSETR</sequence>
<dbReference type="InterPro" id="IPR019734">
    <property type="entry name" value="TPR_rpt"/>
</dbReference>
<protein>
    <recommendedName>
        <fullName evidence="2">Tetratricopeptide repeat protein</fullName>
    </recommendedName>
</protein>
<dbReference type="EMBL" id="UINC01035422">
    <property type="protein sequence ID" value="SVB27800.1"/>
    <property type="molecule type" value="Genomic_DNA"/>
</dbReference>